<accession>A0A517DSI9</accession>
<dbReference type="RefSeq" id="WP_144349947.1">
    <property type="nucleotide sequence ID" value="NZ_CP036259.1"/>
</dbReference>
<keyword evidence="1" id="KW-0472">Membrane</keyword>
<keyword evidence="1" id="KW-1133">Transmembrane helix</keyword>
<evidence type="ECO:0000256" key="1">
    <source>
        <dbReference type="SAM" id="Phobius"/>
    </source>
</evidence>
<dbReference type="EMBL" id="CP036259">
    <property type="protein sequence ID" value="QDR80325.1"/>
    <property type="molecule type" value="Genomic_DNA"/>
</dbReference>
<dbReference type="OrthoDB" id="1682580at2"/>
<feature type="transmembrane region" description="Helical" evidence="1">
    <location>
        <begin position="12"/>
        <end position="33"/>
    </location>
</feature>
<evidence type="ECO:0000313" key="3">
    <source>
        <dbReference type="Proteomes" id="UP000320776"/>
    </source>
</evidence>
<keyword evidence="1" id="KW-0812">Transmembrane</keyword>
<dbReference type="Proteomes" id="UP000320776">
    <property type="component" value="Chromosome"/>
</dbReference>
<sequence length="138" mass="15018">MGRNRQGERGYLLLEAVMAIFIVLITLAVAALLPQALKVMAAAGHYTAATALAQEQMELLKSHDDLFWATVAFPYQTGPASIPGTDYCQTARAEISPLDPEYPSKQRIIKLTVSVGRPGAEQVTLISYTLQAVQQFLP</sequence>
<name>A0A517DSI9_9FIRM</name>
<organism evidence="2 3">
    <name type="scientific">Sporomusa termitida</name>
    <dbReference type="NCBI Taxonomy" id="2377"/>
    <lineage>
        <taxon>Bacteria</taxon>
        <taxon>Bacillati</taxon>
        <taxon>Bacillota</taxon>
        <taxon>Negativicutes</taxon>
        <taxon>Selenomonadales</taxon>
        <taxon>Sporomusaceae</taxon>
        <taxon>Sporomusa</taxon>
    </lineage>
</organism>
<keyword evidence="3" id="KW-1185">Reference proteome</keyword>
<evidence type="ECO:0000313" key="2">
    <source>
        <dbReference type="EMBL" id="QDR80325.1"/>
    </source>
</evidence>
<proteinExistence type="predicted"/>
<protein>
    <recommendedName>
        <fullName evidence="4">Type II secretion system protein</fullName>
    </recommendedName>
</protein>
<evidence type="ECO:0008006" key="4">
    <source>
        <dbReference type="Google" id="ProtNLM"/>
    </source>
</evidence>
<gene>
    <name evidence="2" type="ORF">SPTER_16480</name>
</gene>
<dbReference type="KEGG" id="sted:SPTER_16480"/>
<reference evidence="2 3" key="1">
    <citation type="submission" date="2019-02" db="EMBL/GenBank/DDBJ databases">
        <title>Closed genome of Sporomusa termitida DSM 4440.</title>
        <authorList>
            <person name="Poehlein A."/>
            <person name="Daniel R."/>
        </authorList>
    </citation>
    <scope>NUCLEOTIDE SEQUENCE [LARGE SCALE GENOMIC DNA]</scope>
    <source>
        <strain evidence="2 3">DSM 4440</strain>
    </source>
</reference>
<dbReference type="AlphaFoldDB" id="A0A517DSI9"/>